<feature type="transmembrane region" description="Helical" evidence="1">
    <location>
        <begin position="57"/>
        <end position="81"/>
    </location>
</feature>
<feature type="transmembrane region" description="Helical" evidence="1">
    <location>
        <begin position="12"/>
        <end position="37"/>
    </location>
</feature>
<keyword evidence="1" id="KW-0472">Membrane</keyword>
<dbReference type="EMBL" id="BK067792">
    <property type="protein sequence ID" value="DBA52237.1"/>
    <property type="molecule type" value="Genomic_DNA"/>
</dbReference>
<proteinExistence type="predicted"/>
<reference evidence="2" key="2">
    <citation type="submission" date="2024-03" db="EMBL/GenBank/DDBJ databases">
        <authorList>
            <person name="Ni Y."/>
            <person name="Xu T."/>
            <person name="Yan S."/>
            <person name="Chen L."/>
            <person name="Wang Y."/>
        </authorList>
    </citation>
    <scope>NUCLEOTIDE SEQUENCE</scope>
    <source>
        <strain evidence="2">NYM1</strain>
    </source>
</reference>
<sequence length="106" mass="12266">MKPYYTKWITIGLLSSISTPFSGLLSAILLIHFANWLDITVLNNECSYEICPLKYDIVYGLSVILIPLVSFLTGYLMYYLIEKLSNIKWRKLAATPDYLQEEHNNQ</sequence>
<name>A0AAT9JAM6_9VIRU</name>
<accession>A0AAT9JAM6</accession>
<keyword evidence="1" id="KW-0812">Transmembrane</keyword>
<evidence type="ECO:0000256" key="1">
    <source>
        <dbReference type="SAM" id="Phobius"/>
    </source>
</evidence>
<keyword evidence="1" id="KW-1133">Transmembrane helix</keyword>
<organism evidence="2">
    <name type="scientific">Nitrosopumilaceae spindle-shaped virus</name>
    <dbReference type="NCBI Taxonomy" id="3065433"/>
    <lineage>
        <taxon>Viruses</taxon>
    </lineage>
</organism>
<evidence type="ECO:0000313" key="2">
    <source>
        <dbReference type="EMBL" id="DBA52237.1"/>
    </source>
</evidence>
<protein>
    <submittedName>
        <fullName evidence="2">ORF30</fullName>
    </submittedName>
</protein>
<reference evidence="2" key="1">
    <citation type="journal article" date="2024" name="Environ. Microbiol. Rep.">
        <title>Hiding in plain sight: The discovery of complete genomes of 11 hypothetical spindle-shaped viruses that putatively infect mesophilic ammonia-oxidizing archaea.</title>
        <authorList>
            <person name="Ni Y."/>
            <person name="Xu T."/>
            <person name="Yan S."/>
            <person name="Chen L."/>
            <person name="Wang Y."/>
        </authorList>
    </citation>
    <scope>NUCLEOTIDE SEQUENCE</scope>
    <source>
        <strain evidence="2">NYM1</strain>
    </source>
</reference>